<keyword evidence="2 4" id="KW-0807">Transducer</keyword>
<evidence type="ECO:0000256" key="5">
    <source>
        <dbReference type="SAM" id="Phobius"/>
    </source>
</evidence>
<reference evidence="8 9" key="1">
    <citation type="submission" date="2016-07" db="EMBL/GenBank/DDBJ databases">
        <title>Draft Genome Sequence of Methylophaga muralis Bur 1.</title>
        <authorList>
            <person name="Vasilenko O.V."/>
            <person name="Doronina N.V."/>
            <person name="Shmareva M.N."/>
            <person name="Tarlachkov S.V."/>
            <person name="Mustakhimov I."/>
            <person name="Trotsenko Y.A."/>
        </authorList>
    </citation>
    <scope>NUCLEOTIDE SEQUENCE [LARGE SCALE GENOMIC DNA]</scope>
    <source>
        <strain evidence="8 9">Bur 1</strain>
    </source>
</reference>
<dbReference type="PATRIC" id="fig|291169.3.peg.610"/>
<dbReference type="InterPro" id="IPR004089">
    <property type="entry name" value="MCPsignal_dom"/>
</dbReference>
<dbReference type="SMART" id="SM00283">
    <property type="entry name" value="MA"/>
    <property type="match status" value="1"/>
</dbReference>
<evidence type="ECO:0000313" key="8">
    <source>
        <dbReference type="EMBL" id="ODN67772.1"/>
    </source>
</evidence>
<comment type="similarity">
    <text evidence="3">Belongs to the methyl-accepting chemotaxis (MCP) protein family.</text>
</comment>
<sequence length="687" mass="77030">MAWSCYLNRDTYPAVEHTFEGIAATRVKLLQQWVNAQWSQLNLLAEHLKEPLTSIDANLLAQRLESAKDFSELFIIDLTGRIVQSTYPAHIDKYDLNANAVEQGLKQAFLHGPYRDPLTLKIGPSSSKFHDEVTLMFYQPLMNTDNNIIGVLCGRVPNDVLGDLIQREAGHVYPESGDNYIFMVDSQFDPQIQQGVALSRSRFEDNTFSHGENLKSGIHTQWGVVKVNRHTEFEIRFIDPATGQLHPGVRETIRNGENLFVTYPGYSDYRHIPVIGKGVTFQLKGSPDRWGMMCEGDLEEVYRRRSVNISLMKSIFLGMSALVAVNSALHYFTALPLPAIDVISFSMMILIALMIRRFSTKKLADRMNEMTRVIQEIAEGEGNLRQRLNTEKMVADETGDMGRWINSFIDNLDGIVGQVIHSSQDVHQTNKSMLHTNREAFQVSSEVTDAISRMLDLLKEQIDDIGQANQTAETMKLEMDRVVDEARIQFESARQGTQEIRNVVENTANSVKSLNNRTSEIGKIINVITEITNQTNMLALNAAIEAARAGEHGRGFSVVADEVRNLASRTANSADEIQRMIEGMQQETQEAMRLMEAGVENVDRSLKLTEQASNDNGDLHILVEQMFSTIKQLANNSHIHGDTARQVGVSAEQLKSAVSALQDRSTMVRNTAQTLSQLVGVFQVSTR</sequence>
<dbReference type="Pfam" id="PF00015">
    <property type="entry name" value="MCPsignal"/>
    <property type="match status" value="1"/>
</dbReference>
<keyword evidence="5" id="KW-1133">Transmembrane helix</keyword>
<feature type="transmembrane region" description="Helical" evidence="5">
    <location>
        <begin position="314"/>
        <end position="333"/>
    </location>
</feature>
<dbReference type="PRINTS" id="PR00260">
    <property type="entry name" value="CHEMTRNSDUCR"/>
</dbReference>
<feature type="domain" description="Methyl-accepting transducer" evidence="6">
    <location>
        <begin position="415"/>
        <end position="655"/>
    </location>
</feature>
<keyword evidence="5" id="KW-0812">Transmembrane</keyword>
<dbReference type="GO" id="GO:0016020">
    <property type="term" value="C:membrane"/>
    <property type="evidence" value="ECO:0007669"/>
    <property type="project" value="UniProtKB-SubCell"/>
</dbReference>
<evidence type="ECO:0000256" key="2">
    <source>
        <dbReference type="ARBA" id="ARBA00023224"/>
    </source>
</evidence>
<comment type="subcellular location">
    <subcellularLocation>
        <location evidence="1">Membrane</location>
    </subcellularLocation>
</comment>
<evidence type="ECO:0000256" key="3">
    <source>
        <dbReference type="ARBA" id="ARBA00029447"/>
    </source>
</evidence>
<feature type="domain" description="HAMP" evidence="7">
    <location>
        <begin position="361"/>
        <end position="417"/>
    </location>
</feature>
<protein>
    <submittedName>
        <fullName evidence="8">Methyl-accepting chemotaxis protein PctC</fullName>
    </submittedName>
</protein>
<dbReference type="CDD" id="cd18773">
    <property type="entry name" value="PDC1_HK_sensor"/>
    <property type="match status" value="1"/>
</dbReference>
<dbReference type="PROSITE" id="PS50111">
    <property type="entry name" value="CHEMOTAXIS_TRANSDUC_2"/>
    <property type="match status" value="1"/>
</dbReference>
<comment type="caution">
    <text evidence="8">The sequence shown here is derived from an EMBL/GenBank/DDBJ whole genome shotgun (WGS) entry which is preliminary data.</text>
</comment>
<dbReference type="Gene3D" id="1.10.287.950">
    <property type="entry name" value="Methyl-accepting chemotaxis protein"/>
    <property type="match status" value="1"/>
</dbReference>
<dbReference type="InterPro" id="IPR003660">
    <property type="entry name" value="HAMP_dom"/>
</dbReference>
<dbReference type="SUPFAM" id="SSF58104">
    <property type="entry name" value="Methyl-accepting chemotaxis protein (MCP) signaling domain"/>
    <property type="match status" value="1"/>
</dbReference>
<dbReference type="STRING" id="291169.A9E74_00608"/>
<gene>
    <name evidence="8" type="primary">pctC_2</name>
    <name evidence="8" type="ORF">A9E74_00608</name>
</gene>
<keyword evidence="5" id="KW-0472">Membrane</keyword>
<dbReference type="CDD" id="cd11386">
    <property type="entry name" value="MCP_signal"/>
    <property type="match status" value="1"/>
</dbReference>
<proteinExistence type="inferred from homology"/>
<dbReference type="RefSeq" id="WP_176718899.1">
    <property type="nucleotide sequence ID" value="NZ_MCRI01000003.1"/>
</dbReference>
<evidence type="ECO:0000256" key="4">
    <source>
        <dbReference type="PROSITE-ProRule" id="PRU00284"/>
    </source>
</evidence>
<name>A0A1E3GUM9_9GAMM</name>
<evidence type="ECO:0000259" key="6">
    <source>
        <dbReference type="PROSITE" id="PS50111"/>
    </source>
</evidence>
<dbReference type="AlphaFoldDB" id="A0A1E3GUM9"/>
<dbReference type="GO" id="GO:0006935">
    <property type="term" value="P:chemotaxis"/>
    <property type="evidence" value="ECO:0007669"/>
    <property type="project" value="InterPro"/>
</dbReference>
<dbReference type="PROSITE" id="PS50885">
    <property type="entry name" value="HAMP"/>
    <property type="match status" value="1"/>
</dbReference>
<dbReference type="EMBL" id="MCRI01000003">
    <property type="protein sequence ID" value="ODN67772.1"/>
    <property type="molecule type" value="Genomic_DNA"/>
</dbReference>
<dbReference type="GO" id="GO:0004888">
    <property type="term" value="F:transmembrane signaling receptor activity"/>
    <property type="evidence" value="ECO:0007669"/>
    <property type="project" value="InterPro"/>
</dbReference>
<dbReference type="PANTHER" id="PTHR32089:SF112">
    <property type="entry name" value="LYSOZYME-LIKE PROTEIN-RELATED"/>
    <property type="match status" value="1"/>
</dbReference>
<dbReference type="PANTHER" id="PTHR32089">
    <property type="entry name" value="METHYL-ACCEPTING CHEMOTAXIS PROTEIN MCPB"/>
    <property type="match status" value="1"/>
</dbReference>
<evidence type="ECO:0000256" key="1">
    <source>
        <dbReference type="ARBA" id="ARBA00004370"/>
    </source>
</evidence>
<organism evidence="8 9">
    <name type="scientific">Methylophaga muralis</name>
    <dbReference type="NCBI Taxonomy" id="291169"/>
    <lineage>
        <taxon>Bacteria</taxon>
        <taxon>Pseudomonadati</taxon>
        <taxon>Pseudomonadota</taxon>
        <taxon>Gammaproteobacteria</taxon>
        <taxon>Thiotrichales</taxon>
        <taxon>Piscirickettsiaceae</taxon>
        <taxon>Methylophaga</taxon>
    </lineage>
</organism>
<evidence type="ECO:0000313" key="9">
    <source>
        <dbReference type="Proteomes" id="UP000094379"/>
    </source>
</evidence>
<dbReference type="GO" id="GO:0007165">
    <property type="term" value="P:signal transduction"/>
    <property type="evidence" value="ECO:0007669"/>
    <property type="project" value="UniProtKB-KW"/>
</dbReference>
<dbReference type="SMART" id="SM00304">
    <property type="entry name" value="HAMP"/>
    <property type="match status" value="1"/>
</dbReference>
<keyword evidence="9" id="KW-1185">Reference proteome</keyword>
<accession>A0A1E3GUM9</accession>
<dbReference type="Proteomes" id="UP000094379">
    <property type="component" value="Unassembled WGS sequence"/>
</dbReference>
<feature type="transmembrane region" description="Helical" evidence="5">
    <location>
        <begin position="339"/>
        <end position="358"/>
    </location>
</feature>
<dbReference type="InterPro" id="IPR004090">
    <property type="entry name" value="Chemotax_Me-accpt_rcpt"/>
</dbReference>
<evidence type="ECO:0000259" key="7">
    <source>
        <dbReference type="PROSITE" id="PS50885"/>
    </source>
</evidence>